<dbReference type="Proteomes" id="UP001228044">
    <property type="component" value="Unassembled WGS sequence"/>
</dbReference>
<evidence type="ECO:0000256" key="11">
    <source>
        <dbReference type="HAMAP-Rule" id="MF_01382"/>
    </source>
</evidence>
<dbReference type="InterPro" id="IPR020937">
    <property type="entry name" value="SecA_CS"/>
</dbReference>
<dbReference type="Gene3D" id="3.90.1440.10">
    <property type="entry name" value="SecA, preprotein cross-linking domain"/>
    <property type="match status" value="1"/>
</dbReference>
<evidence type="ECO:0000256" key="3">
    <source>
        <dbReference type="ARBA" id="ARBA00022490"/>
    </source>
</evidence>
<keyword evidence="3 11" id="KW-0963">Cytoplasm</keyword>
<evidence type="ECO:0000259" key="12">
    <source>
        <dbReference type="PROSITE" id="PS51192"/>
    </source>
</evidence>
<comment type="function">
    <text evidence="11">Part of the Sec protein translocase complex. Interacts with the SecYEG preprotein conducting channel. Has a central role in coupling the hydrolysis of ATP to the transfer of proteins into and across the cell membrane, serving both as a receptor for the preprotein-SecB complex and as an ATP-driven molecular motor driving the stepwise translocation of polypeptide chains across the membrane.</text>
</comment>
<evidence type="ECO:0000259" key="14">
    <source>
        <dbReference type="PROSITE" id="PS51196"/>
    </source>
</evidence>
<dbReference type="RefSeq" id="WP_290360391.1">
    <property type="nucleotide sequence ID" value="NZ_JAUHHC010000004.1"/>
</dbReference>
<evidence type="ECO:0000256" key="7">
    <source>
        <dbReference type="ARBA" id="ARBA00022927"/>
    </source>
</evidence>
<evidence type="ECO:0000259" key="13">
    <source>
        <dbReference type="PROSITE" id="PS51194"/>
    </source>
</evidence>
<keyword evidence="5 11" id="KW-0547">Nucleotide-binding</keyword>
<dbReference type="PANTHER" id="PTHR30612">
    <property type="entry name" value="SECA INNER MEMBRANE COMPONENT OF SEC PROTEIN SECRETION SYSTEM"/>
    <property type="match status" value="1"/>
</dbReference>
<dbReference type="SMART" id="SM00957">
    <property type="entry name" value="SecA_DEAD"/>
    <property type="match status" value="1"/>
</dbReference>
<evidence type="ECO:0000313" key="15">
    <source>
        <dbReference type="EMBL" id="MDN3922095.1"/>
    </source>
</evidence>
<dbReference type="Gene3D" id="3.40.50.300">
    <property type="entry name" value="P-loop containing nucleotide triphosphate hydrolases"/>
    <property type="match status" value="2"/>
</dbReference>
<evidence type="ECO:0000256" key="6">
    <source>
        <dbReference type="ARBA" id="ARBA00022840"/>
    </source>
</evidence>
<dbReference type="PROSITE" id="PS51192">
    <property type="entry name" value="HELICASE_ATP_BIND_1"/>
    <property type="match status" value="1"/>
</dbReference>
<keyword evidence="1 11" id="KW-0813">Transport</keyword>
<organism evidence="15 16">
    <name type="scientific">Roseateles violae</name>
    <dbReference type="NCBI Taxonomy" id="3058042"/>
    <lineage>
        <taxon>Bacteria</taxon>
        <taxon>Pseudomonadati</taxon>
        <taxon>Pseudomonadota</taxon>
        <taxon>Betaproteobacteria</taxon>
        <taxon>Burkholderiales</taxon>
        <taxon>Sphaerotilaceae</taxon>
        <taxon>Roseateles</taxon>
    </lineage>
</organism>
<dbReference type="PROSITE" id="PS51194">
    <property type="entry name" value="HELICASE_CTER"/>
    <property type="match status" value="1"/>
</dbReference>
<comment type="catalytic activity">
    <reaction evidence="11">
        <text>ATP + H2O + cellular proteinSide 1 = ADP + phosphate + cellular proteinSide 2.</text>
        <dbReference type="EC" id="7.4.2.8"/>
    </reaction>
</comment>
<comment type="subcellular location">
    <subcellularLocation>
        <location evidence="11">Cell membrane</location>
        <topology evidence="11">Peripheral membrane protein</topology>
        <orientation evidence="11">Cytoplasmic side</orientation>
    </subcellularLocation>
    <subcellularLocation>
        <location evidence="11">Cytoplasm</location>
    </subcellularLocation>
    <text evidence="11">Distribution is 50-50.</text>
</comment>
<evidence type="ECO:0000256" key="5">
    <source>
        <dbReference type="ARBA" id="ARBA00022741"/>
    </source>
</evidence>
<comment type="caution">
    <text evidence="15">The sequence shown here is derived from an EMBL/GenBank/DDBJ whole genome shotgun (WGS) entry which is preliminary data.</text>
</comment>
<dbReference type="PANTHER" id="PTHR30612:SF0">
    <property type="entry name" value="CHLOROPLAST PROTEIN-TRANSPORTING ATPASE"/>
    <property type="match status" value="1"/>
</dbReference>
<dbReference type="PRINTS" id="PR00906">
    <property type="entry name" value="SECA"/>
</dbReference>
<protein>
    <recommendedName>
        <fullName evidence="11">Protein translocase subunit SecA</fullName>
        <ecNumber evidence="11">7.4.2.8</ecNumber>
    </recommendedName>
</protein>
<dbReference type="InterPro" id="IPR044722">
    <property type="entry name" value="SecA_SF2_C"/>
</dbReference>
<dbReference type="PROSITE" id="PS01312">
    <property type="entry name" value="SECA"/>
    <property type="match status" value="1"/>
</dbReference>
<name>A0ABT8DXF5_9BURK</name>
<feature type="binding site" evidence="11">
    <location>
        <position position="554"/>
    </location>
    <ligand>
        <name>ATP</name>
        <dbReference type="ChEBI" id="CHEBI:30616"/>
    </ligand>
</feature>
<keyword evidence="4" id="KW-0997">Cell inner membrane</keyword>
<dbReference type="InterPro" id="IPR027417">
    <property type="entry name" value="P-loop_NTPase"/>
</dbReference>
<evidence type="ECO:0000256" key="8">
    <source>
        <dbReference type="ARBA" id="ARBA00022967"/>
    </source>
</evidence>
<feature type="domain" description="Helicase ATP-binding" evidence="12">
    <location>
        <begin position="125"/>
        <end position="285"/>
    </location>
</feature>
<keyword evidence="16" id="KW-1185">Reference proteome</keyword>
<evidence type="ECO:0000256" key="2">
    <source>
        <dbReference type="ARBA" id="ARBA00022475"/>
    </source>
</evidence>
<dbReference type="InterPro" id="IPR014001">
    <property type="entry name" value="Helicase_ATP-bd"/>
</dbReference>
<keyword evidence="8 11" id="KW-1278">Translocase</keyword>
<reference evidence="15 16" key="1">
    <citation type="submission" date="2023-06" db="EMBL/GenBank/DDBJ databases">
        <title>Pelomonas sp. PFR6 16S ribosomal RNA gene Genome sequencing and assembly.</title>
        <authorList>
            <person name="Woo H."/>
        </authorList>
    </citation>
    <scope>NUCLEOTIDE SEQUENCE [LARGE SCALE GENOMIC DNA]</scope>
    <source>
        <strain evidence="15 16">PFR6</strain>
    </source>
</reference>
<dbReference type="HAMAP" id="MF_01382">
    <property type="entry name" value="SecA"/>
    <property type="match status" value="1"/>
</dbReference>
<dbReference type="CDD" id="cd17928">
    <property type="entry name" value="DEXDc_SecA"/>
    <property type="match status" value="1"/>
</dbReference>
<gene>
    <name evidence="11" type="primary">secA</name>
    <name evidence="15" type="ORF">QWJ38_17530</name>
</gene>
<proteinExistence type="inferred from homology"/>
<keyword evidence="2 11" id="KW-1003">Cell membrane</keyword>
<dbReference type="PROSITE" id="PS51196">
    <property type="entry name" value="SECA_MOTOR_DEAD"/>
    <property type="match status" value="1"/>
</dbReference>
<dbReference type="Pfam" id="PF01043">
    <property type="entry name" value="SecA_PP_bind"/>
    <property type="match status" value="1"/>
</dbReference>
<feature type="binding site" evidence="11">
    <location>
        <begin position="141"/>
        <end position="145"/>
    </location>
    <ligand>
        <name>ATP</name>
        <dbReference type="ChEBI" id="CHEBI:30616"/>
    </ligand>
</feature>
<dbReference type="SUPFAM" id="SSF52540">
    <property type="entry name" value="P-loop containing nucleoside triphosphate hydrolases"/>
    <property type="match status" value="2"/>
</dbReference>
<dbReference type="InterPro" id="IPR014018">
    <property type="entry name" value="SecA_motor_DEAD"/>
</dbReference>
<dbReference type="SUPFAM" id="SSF81767">
    <property type="entry name" value="Pre-protein crosslinking domain of SecA"/>
    <property type="match status" value="1"/>
</dbReference>
<dbReference type="Pfam" id="PF21090">
    <property type="entry name" value="P-loop_SecA"/>
    <property type="match status" value="2"/>
</dbReference>
<evidence type="ECO:0000256" key="1">
    <source>
        <dbReference type="ARBA" id="ARBA00022448"/>
    </source>
</evidence>
<dbReference type="EC" id="7.4.2.8" evidence="11"/>
<dbReference type="InterPro" id="IPR001650">
    <property type="entry name" value="Helicase_C-like"/>
</dbReference>
<dbReference type="InterPro" id="IPR036670">
    <property type="entry name" value="SecA_X-link_sf"/>
</dbReference>
<dbReference type="Pfam" id="PF07517">
    <property type="entry name" value="SecA_DEAD"/>
    <property type="match status" value="1"/>
</dbReference>
<evidence type="ECO:0000256" key="10">
    <source>
        <dbReference type="ARBA" id="ARBA00023136"/>
    </source>
</evidence>
<keyword evidence="9 11" id="KW-0811">Translocation</keyword>
<evidence type="ECO:0000313" key="16">
    <source>
        <dbReference type="Proteomes" id="UP001228044"/>
    </source>
</evidence>
<dbReference type="InterPro" id="IPR011115">
    <property type="entry name" value="SecA_DEAD"/>
</dbReference>
<evidence type="ECO:0000256" key="4">
    <source>
        <dbReference type="ARBA" id="ARBA00022519"/>
    </source>
</evidence>
<sequence>MSESLLLRLSPRDLASGRPYAERDERPPAWHDELALGLWHGGVRPALRMMGGRAASARRVVAMTRSHQAEMAQLDDAQLRQRAAALRHELRRSRFGAAATAAFFALVREVAGRVLGKRHYDSQVHAGWLLLHGALVEMATGEGKTFAATLPVCAAALVGLPVHVVTVNDYLAARDAEAMAPLYAFFGLRCGAIVHELTREERRLVYAGEIAYCSNKELTFDYLRDRTALGDRASPLHRALAQAVAPAGTPTPTVLRGLAFAIVDEADSVFIDEARTPLILSATVPGSENAALVGWALAFAATLRPGEDFEIERALMRVRLSELGRERVDAALEDGAMLPPEATRRGCAEAVTQALSARWLYHRDQQYVVVEGKVQIVDESTGRVMADRAWERGLHQAIEAKEGLAATGERVTLARITYQRFFRRYLRLAGMSGTATEVAAEIGRVYGLPVWRVPLHRPSQARRAAPRCLRDGEARWSAVVDSVRRHAIEQGRPVLVGTRTVLASEQLSLRLAAAGIDHVVLNAKHDRDEAQIVARAGAPGTVTVATNMAGRGTDIQLGAGVAERGGMHVILTEYHESARIDRQLFGRAARQGDPGSGEALVSADDELFRVHAPRLSRFLLRLHAARGELPTALLWLLRRVAQASSEARSRGARTASLKHDRRLAAMLSFSGRGE</sequence>
<dbReference type="InterPro" id="IPR011130">
    <property type="entry name" value="SecA_preprotein_X-link_dom"/>
</dbReference>
<dbReference type="EMBL" id="JAUHHC010000004">
    <property type="protein sequence ID" value="MDN3922095.1"/>
    <property type="molecule type" value="Genomic_DNA"/>
</dbReference>
<feature type="domain" description="Helicase C-terminal" evidence="13">
    <location>
        <begin position="482"/>
        <end position="637"/>
    </location>
</feature>
<dbReference type="InterPro" id="IPR000185">
    <property type="entry name" value="SecA"/>
</dbReference>
<keyword evidence="7 11" id="KW-0653">Protein transport</keyword>
<dbReference type="CDD" id="cd18803">
    <property type="entry name" value="SF2_C_secA"/>
    <property type="match status" value="1"/>
</dbReference>
<keyword evidence="6 11" id="KW-0067">ATP-binding</keyword>
<dbReference type="SMART" id="SM00958">
    <property type="entry name" value="SecA_PP_bind"/>
    <property type="match status" value="1"/>
</dbReference>
<feature type="domain" description="SecA family profile" evidence="14">
    <location>
        <begin position="39"/>
        <end position="631"/>
    </location>
</feature>
<evidence type="ECO:0000256" key="9">
    <source>
        <dbReference type="ARBA" id="ARBA00023010"/>
    </source>
</evidence>
<accession>A0ABT8DXF5</accession>
<keyword evidence="10 11" id="KW-0472">Membrane</keyword>
<comment type="subunit">
    <text evidence="11">Monomer and homodimer. Part of the essential Sec protein translocation apparatus which comprises SecA, SecYEG and auxiliary proteins SecDF-YajC and YidC.</text>
</comment>
<comment type="similarity">
    <text evidence="11">Belongs to the SecA family.</text>
</comment>
<feature type="binding site" evidence="11">
    <location>
        <position position="123"/>
    </location>
    <ligand>
        <name>ATP</name>
        <dbReference type="ChEBI" id="CHEBI:30616"/>
    </ligand>
</feature>